<organism evidence="1 2">
    <name type="scientific">Desulfonema magnum</name>
    <dbReference type="NCBI Taxonomy" id="45655"/>
    <lineage>
        <taxon>Bacteria</taxon>
        <taxon>Pseudomonadati</taxon>
        <taxon>Thermodesulfobacteriota</taxon>
        <taxon>Desulfobacteria</taxon>
        <taxon>Desulfobacterales</taxon>
        <taxon>Desulfococcaceae</taxon>
        <taxon>Desulfonema</taxon>
    </lineage>
</organism>
<protein>
    <submittedName>
        <fullName evidence="1">Uncharacterized protein</fullName>
    </submittedName>
</protein>
<evidence type="ECO:0000313" key="2">
    <source>
        <dbReference type="Proteomes" id="UP000663722"/>
    </source>
</evidence>
<dbReference type="EMBL" id="CP061800">
    <property type="protein sequence ID" value="QTA87072.1"/>
    <property type="molecule type" value="Genomic_DNA"/>
</dbReference>
<dbReference type="KEGG" id="dmm:dnm_030990"/>
<sequence>MRRKRVNIKYEETYGYLNPGTKGQLKTVPAVYCRIQISLLCSKEGGCIYKVAQCSFERKVRFYEKIQKTGR</sequence>
<proteinExistence type="predicted"/>
<keyword evidence="2" id="KW-1185">Reference proteome</keyword>
<name>A0A975GMT9_9BACT</name>
<dbReference type="AlphaFoldDB" id="A0A975GMT9"/>
<gene>
    <name evidence="1" type="ORF">dnm_030990</name>
</gene>
<reference evidence="1" key="1">
    <citation type="journal article" date="2021" name="Microb. Physiol.">
        <title>Proteogenomic Insights into the Physiology of Marine, Sulfate-Reducing, Filamentous Desulfonema limicola and Desulfonema magnum.</title>
        <authorList>
            <person name="Schnaars V."/>
            <person name="Wohlbrand L."/>
            <person name="Scheve S."/>
            <person name="Hinrichs C."/>
            <person name="Reinhardt R."/>
            <person name="Rabus R."/>
        </authorList>
    </citation>
    <scope>NUCLEOTIDE SEQUENCE</scope>
    <source>
        <strain evidence="1">4be13</strain>
    </source>
</reference>
<evidence type="ECO:0000313" key="1">
    <source>
        <dbReference type="EMBL" id="QTA87072.1"/>
    </source>
</evidence>
<dbReference type="Proteomes" id="UP000663722">
    <property type="component" value="Chromosome"/>
</dbReference>
<accession>A0A975GMT9</accession>